<gene>
    <name evidence="1" type="ORF">C6P45_000306</name>
</gene>
<name>A0A9P7B8L0_MAUEX</name>
<dbReference type="EMBL" id="PUHR01000107">
    <property type="protein sequence ID" value="KAG0666051.1"/>
    <property type="molecule type" value="Genomic_DNA"/>
</dbReference>
<dbReference type="AlphaFoldDB" id="A0A9P7B8L0"/>
<keyword evidence="2" id="KW-1185">Reference proteome</keyword>
<dbReference type="Proteomes" id="UP000750334">
    <property type="component" value="Unassembled WGS sequence"/>
</dbReference>
<evidence type="ECO:0000313" key="2">
    <source>
        <dbReference type="Proteomes" id="UP000750334"/>
    </source>
</evidence>
<proteinExistence type="predicted"/>
<comment type="caution">
    <text evidence="1">The sequence shown here is derived from an EMBL/GenBank/DDBJ whole genome shotgun (WGS) entry which is preliminary data.</text>
</comment>
<accession>A0A9P7B8L0</accession>
<sequence>MSDLNDLDIGMTSGTFILVPEAQKYLDKLNNYSPESLVKPDLAYGNKFLTCYAFENVILSIPDLEEDVPSLCNENSQIEAGIKLAAEKAFSQGLNNTLKNKKLLETVRFVDSYDANKIPGEAKEMYDILLDRVNVMMKFKSEFPKITLTTLFFGKAFNYLNDQSKLPLSAENLRTLLIGADKVMKVEDIMVIENLIIERVTILKDFCDVPSNFSLDTPVKLTEHSNKTVLVAASKKIERKTSHVIPKKYKNVLG</sequence>
<organism evidence="1 2">
    <name type="scientific">Maudiozyma exigua</name>
    <name type="common">Yeast</name>
    <name type="synonym">Kazachstania exigua</name>
    <dbReference type="NCBI Taxonomy" id="34358"/>
    <lineage>
        <taxon>Eukaryota</taxon>
        <taxon>Fungi</taxon>
        <taxon>Dikarya</taxon>
        <taxon>Ascomycota</taxon>
        <taxon>Saccharomycotina</taxon>
        <taxon>Saccharomycetes</taxon>
        <taxon>Saccharomycetales</taxon>
        <taxon>Saccharomycetaceae</taxon>
        <taxon>Maudiozyma</taxon>
    </lineage>
</organism>
<protein>
    <submittedName>
        <fullName evidence="1">Uncharacterized protein</fullName>
    </submittedName>
</protein>
<evidence type="ECO:0000313" key="1">
    <source>
        <dbReference type="EMBL" id="KAG0666051.1"/>
    </source>
</evidence>
<reference evidence="1 2" key="1">
    <citation type="submission" date="2020-11" db="EMBL/GenBank/DDBJ databases">
        <title>Kefir isolates.</title>
        <authorList>
            <person name="Marcisauskas S."/>
            <person name="Kim Y."/>
            <person name="Blasche S."/>
        </authorList>
    </citation>
    <scope>NUCLEOTIDE SEQUENCE [LARGE SCALE GENOMIC DNA]</scope>
    <source>
        <strain evidence="1 2">OG2</strain>
    </source>
</reference>